<sequence length="84" mass="9734">MTCSTQRRLRPCNNTHPGHRSPALRSHTPLPGCVTSRGRPHKPRGPRTPAGAVVRVDCYRHRWRLQRVLHLHHQNGKYRRCTTT</sequence>
<protein>
    <submittedName>
        <fullName evidence="2">Uncharacterized protein</fullName>
    </submittedName>
</protein>
<gene>
    <name evidence="2" type="ORF">GDO81_011463</name>
</gene>
<evidence type="ECO:0000313" key="2">
    <source>
        <dbReference type="EMBL" id="KAG8570889.1"/>
    </source>
</evidence>
<name>A0AAV7BE70_ENGPU</name>
<feature type="compositionally biased region" description="Polar residues" evidence="1">
    <location>
        <begin position="1"/>
        <end position="16"/>
    </location>
</feature>
<proteinExistence type="predicted"/>
<evidence type="ECO:0000313" key="3">
    <source>
        <dbReference type="Proteomes" id="UP000824782"/>
    </source>
</evidence>
<dbReference type="AlphaFoldDB" id="A0AAV7BE70"/>
<dbReference type="Proteomes" id="UP000824782">
    <property type="component" value="Unassembled WGS sequence"/>
</dbReference>
<keyword evidence="3" id="KW-1185">Reference proteome</keyword>
<comment type="caution">
    <text evidence="2">The sequence shown here is derived from an EMBL/GenBank/DDBJ whole genome shotgun (WGS) entry which is preliminary data.</text>
</comment>
<dbReference type="EMBL" id="WNYA01000005">
    <property type="protein sequence ID" value="KAG8570889.1"/>
    <property type="molecule type" value="Genomic_DNA"/>
</dbReference>
<accession>A0AAV7BE70</accession>
<evidence type="ECO:0000256" key="1">
    <source>
        <dbReference type="SAM" id="MobiDB-lite"/>
    </source>
</evidence>
<reference evidence="2" key="1">
    <citation type="thesis" date="2020" institute="ProQuest LLC" country="789 East Eisenhower Parkway, Ann Arbor, MI, USA">
        <title>Comparative Genomics and Chromosome Evolution.</title>
        <authorList>
            <person name="Mudd A.B."/>
        </authorList>
    </citation>
    <scope>NUCLEOTIDE SEQUENCE</scope>
    <source>
        <strain evidence="2">237g6f4</strain>
        <tissue evidence="2">Blood</tissue>
    </source>
</reference>
<organism evidence="2 3">
    <name type="scientific">Engystomops pustulosus</name>
    <name type="common">Tungara frog</name>
    <name type="synonym">Physalaemus pustulosus</name>
    <dbReference type="NCBI Taxonomy" id="76066"/>
    <lineage>
        <taxon>Eukaryota</taxon>
        <taxon>Metazoa</taxon>
        <taxon>Chordata</taxon>
        <taxon>Craniata</taxon>
        <taxon>Vertebrata</taxon>
        <taxon>Euteleostomi</taxon>
        <taxon>Amphibia</taxon>
        <taxon>Batrachia</taxon>
        <taxon>Anura</taxon>
        <taxon>Neobatrachia</taxon>
        <taxon>Hyloidea</taxon>
        <taxon>Leptodactylidae</taxon>
        <taxon>Leiuperinae</taxon>
        <taxon>Engystomops</taxon>
    </lineage>
</organism>
<feature type="region of interest" description="Disordered" evidence="1">
    <location>
        <begin position="1"/>
        <end position="50"/>
    </location>
</feature>